<name>A0A8R2F7S6_ACYPI</name>
<dbReference type="InterPro" id="IPR029526">
    <property type="entry name" value="PGBD"/>
</dbReference>
<dbReference type="GeneID" id="103309078"/>
<dbReference type="RefSeq" id="XP_008181874.1">
    <property type="nucleotide sequence ID" value="XM_008183652.1"/>
</dbReference>
<dbReference type="PANTHER" id="PTHR47272:SF1">
    <property type="entry name" value="PIGGYBAC TRANSPOSABLE ELEMENT-DERIVED PROTEIN 3-LIKE"/>
    <property type="match status" value="1"/>
</dbReference>
<feature type="domain" description="PiggyBac transposable element-derived protein" evidence="2">
    <location>
        <begin position="93"/>
        <end position="416"/>
    </location>
</feature>
<protein>
    <recommendedName>
        <fullName evidence="2">PiggyBac transposable element-derived protein domain-containing protein</fullName>
    </recommendedName>
</protein>
<reference evidence="3" key="2">
    <citation type="submission" date="2022-06" db="UniProtKB">
        <authorList>
            <consortium name="EnsemblMetazoa"/>
        </authorList>
    </citation>
    <scope>IDENTIFICATION</scope>
</reference>
<sequence>MNLNDKDIEYLLDFDLPSGSEASFCDSDDGNNDSDGNDDNALYEQNYNDTEEIVHPTPQPIEDFLGRDNQFTDSVPPFIGSERVNIDTNDRATPYSIFIQIFTDELFELIKVETIRYTVQCGKDNFTLSIKELKFFFAINIAMTYIKYPNVRMYWSSQEGLRMNLIADAMSYNRFSEVKRYIHFVDNSDQLNTVDKYWKVRSVIDILHESFHEATSTSEHIAIDEMMVPFKGKSYLKQYLKSKPKKWGFKIWVQASTNGYVHCFEMHQGASISKRSEFGPIGDTVINICHAIHGNNHKLFMDNLFTSVPLLRKLRSFNIYVLGTLRINRVHGIENNLVSDKLMERGSCSIATSDDNITVVRWKNTKLVHTISTYAGAIPEDTTMRYDRKDRKRIEVTRPFSIQEYNKFMGGVDLMDPSLVLTMLQIGKHSGPKRGRKSLSQTPPTKKRKFQSLKCDMMV</sequence>
<accession>A0A8R2F7S6</accession>
<organism evidence="3 4">
    <name type="scientific">Acyrthosiphon pisum</name>
    <name type="common">Pea aphid</name>
    <dbReference type="NCBI Taxonomy" id="7029"/>
    <lineage>
        <taxon>Eukaryota</taxon>
        <taxon>Metazoa</taxon>
        <taxon>Ecdysozoa</taxon>
        <taxon>Arthropoda</taxon>
        <taxon>Hexapoda</taxon>
        <taxon>Insecta</taxon>
        <taxon>Pterygota</taxon>
        <taxon>Neoptera</taxon>
        <taxon>Paraneoptera</taxon>
        <taxon>Hemiptera</taxon>
        <taxon>Sternorrhyncha</taxon>
        <taxon>Aphidomorpha</taxon>
        <taxon>Aphidoidea</taxon>
        <taxon>Aphididae</taxon>
        <taxon>Macrosiphini</taxon>
        <taxon>Acyrthosiphon</taxon>
    </lineage>
</organism>
<proteinExistence type="predicted"/>
<dbReference type="EnsemblMetazoa" id="XM_008183652.1">
    <property type="protein sequence ID" value="XP_008181874.1"/>
    <property type="gene ID" value="LOC103309078"/>
</dbReference>
<evidence type="ECO:0000259" key="2">
    <source>
        <dbReference type="Pfam" id="PF13843"/>
    </source>
</evidence>
<evidence type="ECO:0000256" key="1">
    <source>
        <dbReference type="SAM" id="MobiDB-lite"/>
    </source>
</evidence>
<dbReference type="KEGG" id="api:103309078"/>
<dbReference type="Pfam" id="PF13843">
    <property type="entry name" value="DDE_Tnp_1_7"/>
    <property type="match status" value="1"/>
</dbReference>
<reference evidence="4" key="1">
    <citation type="submission" date="2010-06" db="EMBL/GenBank/DDBJ databases">
        <authorList>
            <person name="Jiang H."/>
            <person name="Abraham K."/>
            <person name="Ali S."/>
            <person name="Alsbrooks S.L."/>
            <person name="Anim B.N."/>
            <person name="Anosike U.S."/>
            <person name="Attaway T."/>
            <person name="Bandaranaike D.P."/>
            <person name="Battles P.K."/>
            <person name="Bell S.N."/>
            <person name="Bell A.V."/>
            <person name="Beltran B."/>
            <person name="Bickham C."/>
            <person name="Bustamante Y."/>
            <person name="Caleb T."/>
            <person name="Canada A."/>
            <person name="Cardenas V."/>
            <person name="Carter K."/>
            <person name="Chacko J."/>
            <person name="Chandrabose M.N."/>
            <person name="Chavez D."/>
            <person name="Chavez A."/>
            <person name="Chen L."/>
            <person name="Chu H.-S."/>
            <person name="Claassen K.J."/>
            <person name="Cockrell R."/>
            <person name="Collins M."/>
            <person name="Cooper J.A."/>
            <person name="Cree A."/>
            <person name="Curry S.M."/>
            <person name="Da Y."/>
            <person name="Dao M.D."/>
            <person name="Das B."/>
            <person name="Davila M.-L."/>
            <person name="Davy-Carroll L."/>
            <person name="Denson S."/>
            <person name="Dinh H."/>
            <person name="Ebong V.E."/>
            <person name="Edwards J.R."/>
            <person name="Egan A."/>
            <person name="El-Daye J."/>
            <person name="Escobedo L."/>
            <person name="Fernandez S."/>
            <person name="Fernando P.R."/>
            <person name="Flagg N."/>
            <person name="Forbes L.D."/>
            <person name="Fowler R.G."/>
            <person name="Fu Q."/>
            <person name="Gabisi R.A."/>
            <person name="Ganer J."/>
            <person name="Garbino Pronczuk A."/>
            <person name="Garcia R.M."/>
            <person name="Garner T."/>
            <person name="Garrett T.E."/>
            <person name="Gonzalez D.A."/>
            <person name="Hamid H."/>
            <person name="Hawkins E.S."/>
            <person name="Hirani K."/>
            <person name="Hogues M.E."/>
            <person name="Hollins B."/>
            <person name="Hsiao C.-H."/>
            <person name="Jabil R."/>
            <person name="James M.L."/>
            <person name="Jhangiani S.N."/>
            <person name="Johnson B."/>
            <person name="Johnson Q."/>
            <person name="Joshi V."/>
            <person name="Kalu J.B."/>
            <person name="Kam C."/>
            <person name="Kashfia A."/>
            <person name="Keebler J."/>
            <person name="Kisamo H."/>
            <person name="Kovar C.L."/>
            <person name="Lago L.A."/>
            <person name="Lai C.-Y."/>
            <person name="Laidlaw J."/>
            <person name="Lara F."/>
            <person name="Le T.-K."/>
            <person name="Lee S.L."/>
            <person name="Legall F.H."/>
            <person name="Lemon S.J."/>
            <person name="Lewis L.R."/>
            <person name="Li B."/>
            <person name="Liu Y."/>
            <person name="Liu Y.-S."/>
            <person name="Lopez J."/>
            <person name="Lozado R.J."/>
            <person name="Lu J."/>
            <person name="Madu R.C."/>
            <person name="Maheshwari M."/>
            <person name="Maheshwari R."/>
            <person name="Malloy K."/>
            <person name="Martinez E."/>
            <person name="Mathew T."/>
            <person name="Mercado I.C."/>
            <person name="Mercado C."/>
            <person name="Meyer B."/>
            <person name="Montgomery K."/>
            <person name="Morgan M.B."/>
            <person name="Munidasa M."/>
            <person name="Nazareth L.V."/>
            <person name="Nelson J."/>
            <person name="Ng B.M."/>
            <person name="Nguyen N.B."/>
            <person name="Nguyen P.Q."/>
            <person name="Nguyen T."/>
            <person name="Obregon M."/>
            <person name="Okwuonu G.O."/>
            <person name="Onwere C.G."/>
            <person name="Orozco G."/>
            <person name="Parra A."/>
            <person name="Patel S."/>
            <person name="Patil S."/>
            <person name="Perez A."/>
            <person name="Perez Y."/>
            <person name="Pham C."/>
            <person name="Primus E.L."/>
            <person name="Pu L.-L."/>
            <person name="Puazo M."/>
            <person name="Qin X."/>
            <person name="Quiroz J.B."/>
            <person name="Reese J."/>
            <person name="Richards S."/>
            <person name="Rives C.M."/>
            <person name="Robberts R."/>
            <person name="Ruiz S.J."/>
            <person name="Ruiz M.J."/>
            <person name="Santibanez J."/>
            <person name="Schneider B.W."/>
            <person name="Sisson I."/>
            <person name="Smith M."/>
            <person name="Sodergren E."/>
            <person name="Song X.-Z."/>
            <person name="Song B.B."/>
            <person name="Summersgill H."/>
            <person name="Thelus R."/>
            <person name="Thornton R.D."/>
            <person name="Trejos Z.Y."/>
            <person name="Usmani K."/>
            <person name="Vattathil S."/>
            <person name="Villasana D."/>
            <person name="Walker D.L."/>
            <person name="Wang S."/>
            <person name="Wang K."/>
            <person name="White C.S."/>
            <person name="Williams A.C."/>
            <person name="Williamson J."/>
            <person name="Wilson K."/>
            <person name="Woghiren I.O."/>
            <person name="Woodworth J.R."/>
            <person name="Worley K.C."/>
            <person name="Wright R.A."/>
            <person name="Wu W."/>
            <person name="Young L."/>
            <person name="Zhang L."/>
            <person name="Zhang J."/>
            <person name="Zhu Y."/>
            <person name="Muzny D.M."/>
            <person name="Weinstock G."/>
            <person name="Gibbs R.A."/>
        </authorList>
    </citation>
    <scope>NUCLEOTIDE SEQUENCE [LARGE SCALE GENOMIC DNA]</scope>
    <source>
        <strain evidence="4">LSR1</strain>
    </source>
</reference>
<feature type="region of interest" description="Disordered" evidence="1">
    <location>
        <begin position="427"/>
        <end position="451"/>
    </location>
</feature>
<dbReference type="PANTHER" id="PTHR47272">
    <property type="entry name" value="DDE_TNP_1_7 DOMAIN-CONTAINING PROTEIN"/>
    <property type="match status" value="1"/>
</dbReference>
<evidence type="ECO:0000313" key="3">
    <source>
        <dbReference type="EnsemblMetazoa" id="XP_008181874.1"/>
    </source>
</evidence>
<evidence type="ECO:0000313" key="4">
    <source>
        <dbReference type="Proteomes" id="UP000007819"/>
    </source>
</evidence>
<dbReference type="OrthoDB" id="122438at2759"/>
<dbReference type="AlphaFoldDB" id="A0A8R2F7S6"/>
<dbReference type="Proteomes" id="UP000007819">
    <property type="component" value="Unassembled WGS sequence"/>
</dbReference>
<keyword evidence="4" id="KW-1185">Reference proteome</keyword>